<dbReference type="InterPro" id="IPR019887">
    <property type="entry name" value="Tscrpt_reg_AsnC/Lrp_C"/>
</dbReference>
<dbReference type="SUPFAM" id="SSF54909">
    <property type="entry name" value="Dimeric alpha+beta barrel"/>
    <property type="match status" value="1"/>
</dbReference>
<sequence>MTSSPATWAGDVQAVVLVRTVDPGAARLQRLLRRVPGVSAAWYLAGDADLLLLVSCQGLPELRRLITRLRIEGGATATTTHLVLRRLDAGADQAS</sequence>
<dbReference type="Gene3D" id="3.30.70.920">
    <property type="match status" value="1"/>
</dbReference>
<comment type="caution">
    <text evidence="2">The sequence shown here is derived from an EMBL/GenBank/DDBJ whole genome shotgun (WGS) entry which is preliminary data.</text>
</comment>
<feature type="domain" description="Transcription regulator AsnC/Lrp ligand binding" evidence="1">
    <location>
        <begin position="18"/>
        <end position="85"/>
    </location>
</feature>
<dbReference type="InterPro" id="IPR011008">
    <property type="entry name" value="Dimeric_a/b-barrel"/>
</dbReference>
<gene>
    <name evidence="2" type="ORF">GCM10022255_114880</name>
</gene>
<organism evidence="2 3">
    <name type="scientific">Dactylosporangium darangshiense</name>
    <dbReference type="NCBI Taxonomy" id="579108"/>
    <lineage>
        <taxon>Bacteria</taxon>
        <taxon>Bacillati</taxon>
        <taxon>Actinomycetota</taxon>
        <taxon>Actinomycetes</taxon>
        <taxon>Micromonosporales</taxon>
        <taxon>Micromonosporaceae</taxon>
        <taxon>Dactylosporangium</taxon>
    </lineage>
</organism>
<dbReference type="EMBL" id="BAABAT010000098">
    <property type="protein sequence ID" value="GAA4264125.1"/>
    <property type="molecule type" value="Genomic_DNA"/>
</dbReference>
<name>A0ABP8DVV7_9ACTN</name>
<dbReference type="Proteomes" id="UP001500620">
    <property type="component" value="Unassembled WGS sequence"/>
</dbReference>
<dbReference type="Pfam" id="PF01037">
    <property type="entry name" value="AsnC_trans_reg"/>
    <property type="match status" value="1"/>
</dbReference>
<reference evidence="3" key="1">
    <citation type="journal article" date="2019" name="Int. J. Syst. Evol. Microbiol.">
        <title>The Global Catalogue of Microorganisms (GCM) 10K type strain sequencing project: providing services to taxonomists for standard genome sequencing and annotation.</title>
        <authorList>
            <consortium name="The Broad Institute Genomics Platform"/>
            <consortium name="The Broad Institute Genome Sequencing Center for Infectious Disease"/>
            <person name="Wu L."/>
            <person name="Ma J."/>
        </authorList>
    </citation>
    <scope>NUCLEOTIDE SEQUENCE [LARGE SCALE GENOMIC DNA]</scope>
    <source>
        <strain evidence="3">JCM 17441</strain>
    </source>
</reference>
<proteinExistence type="predicted"/>
<accession>A0ABP8DVV7</accession>
<dbReference type="RefSeq" id="WP_345144507.1">
    <property type="nucleotide sequence ID" value="NZ_BAABAT010000098.1"/>
</dbReference>
<evidence type="ECO:0000313" key="2">
    <source>
        <dbReference type="EMBL" id="GAA4264125.1"/>
    </source>
</evidence>
<keyword evidence="3" id="KW-1185">Reference proteome</keyword>
<protein>
    <recommendedName>
        <fullName evidence="1">Transcription regulator AsnC/Lrp ligand binding domain-containing protein</fullName>
    </recommendedName>
</protein>
<evidence type="ECO:0000259" key="1">
    <source>
        <dbReference type="Pfam" id="PF01037"/>
    </source>
</evidence>
<evidence type="ECO:0000313" key="3">
    <source>
        <dbReference type="Proteomes" id="UP001500620"/>
    </source>
</evidence>